<evidence type="ECO:0000256" key="1">
    <source>
        <dbReference type="SAM" id="MobiDB-lite"/>
    </source>
</evidence>
<proteinExistence type="predicted"/>
<keyword evidence="3" id="KW-1185">Reference proteome</keyword>
<reference evidence="3" key="1">
    <citation type="submission" date="2019-04" db="EMBL/GenBank/DDBJ databases">
        <title>Friends and foes A comparative genomics studyof 23 Aspergillus species from section Flavi.</title>
        <authorList>
            <consortium name="DOE Joint Genome Institute"/>
            <person name="Kjaerbolling I."/>
            <person name="Vesth T."/>
            <person name="Frisvad J.C."/>
            <person name="Nybo J.L."/>
            <person name="Theobald S."/>
            <person name="Kildgaard S."/>
            <person name="Isbrandt T."/>
            <person name="Kuo A."/>
            <person name="Sato A."/>
            <person name="Lyhne E.K."/>
            <person name="Kogle M.E."/>
            <person name="Wiebenga A."/>
            <person name="Kun R.S."/>
            <person name="Lubbers R.J."/>
            <person name="Makela M.R."/>
            <person name="Barry K."/>
            <person name="Chovatia M."/>
            <person name="Clum A."/>
            <person name="Daum C."/>
            <person name="Haridas S."/>
            <person name="He G."/>
            <person name="LaButti K."/>
            <person name="Lipzen A."/>
            <person name="Mondo S."/>
            <person name="Riley R."/>
            <person name="Salamov A."/>
            <person name="Simmons B.A."/>
            <person name="Magnuson J.K."/>
            <person name="Henrissat B."/>
            <person name="Mortensen U.H."/>
            <person name="Larsen T.O."/>
            <person name="Devries R.P."/>
            <person name="Grigoriev I.V."/>
            <person name="Machida M."/>
            <person name="Baker S.E."/>
            <person name="Andersen M.R."/>
        </authorList>
    </citation>
    <scope>NUCLEOTIDE SEQUENCE [LARGE SCALE GENOMIC DNA]</scope>
    <source>
        <strain evidence="3">CBS 553.77</strain>
    </source>
</reference>
<feature type="region of interest" description="Disordered" evidence="1">
    <location>
        <begin position="61"/>
        <end position="84"/>
    </location>
</feature>
<dbReference type="Proteomes" id="UP000327118">
    <property type="component" value="Unassembled WGS sequence"/>
</dbReference>
<feature type="compositionally biased region" description="Polar residues" evidence="1">
    <location>
        <begin position="345"/>
        <end position="355"/>
    </location>
</feature>
<feature type="compositionally biased region" description="Polar residues" evidence="1">
    <location>
        <begin position="409"/>
        <end position="422"/>
    </location>
</feature>
<feature type="compositionally biased region" description="Polar residues" evidence="1">
    <location>
        <begin position="257"/>
        <end position="268"/>
    </location>
</feature>
<dbReference type="AlphaFoldDB" id="A0A5N6ZCC9"/>
<evidence type="ECO:0000313" key="2">
    <source>
        <dbReference type="EMBL" id="KAE8355297.1"/>
    </source>
</evidence>
<accession>A0A5N6ZCC9</accession>
<sequence length="496" mass="54876">MKRAIEQAGSVCAGWISFCLFCLSSRGDDESFHHQQSLKQKGAEREMAICHTQPHLVPPMKLDVDNALPRPSSPPWASSTTSRRLDNRLESERFSRASFAFKRKSAAPLRISGPSEFRTVSSFATTPNGFRPESFLPLSPKQFRPLELSFDASGNQLPDLPEFGKFQIEGECPAVSRPPRTLKTSAEISHISRSKFHRPSSSFQLPRKPVGSGLRRSSMGNLEQLMDKQISTTNSLIPHFSTRSRAVTGLTASLQYPTHTRLDSNTGRASVVSKPEPPNEPQASSDTIPARTPTNVTSFSLQGRPLPPLPIEYSPLSGTTQRPPTTPTGTRPPTTPSENRDPNPAITTPTRSGRVTQWLFQTSNKASSPSPFPSPWKSTFTDKNPFRVRSRTLSGSTVTSTLTNLTSGFKTTPSLSSNTTAATPIRPSHNKPRLEKEFDIPVPFSRPYLPPKQADEPTVYPTIFESQQHQHQPNGYDEFGHNYYTTYRRSAVGLAF</sequence>
<feature type="compositionally biased region" description="Low complexity" evidence="1">
    <location>
        <begin position="318"/>
        <end position="332"/>
    </location>
</feature>
<evidence type="ECO:0000313" key="3">
    <source>
        <dbReference type="Proteomes" id="UP000327118"/>
    </source>
</evidence>
<organism evidence="2 3">
    <name type="scientific">Aspergillus coremiiformis</name>
    <dbReference type="NCBI Taxonomy" id="138285"/>
    <lineage>
        <taxon>Eukaryota</taxon>
        <taxon>Fungi</taxon>
        <taxon>Dikarya</taxon>
        <taxon>Ascomycota</taxon>
        <taxon>Pezizomycotina</taxon>
        <taxon>Eurotiomycetes</taxon>
        <taxon>Eurotiomycetidae</taxon>
        <taxon>Eurotiales</taxon>
        <taxon>Aspergillaceae</taxon>
        <taxon>Aspergillus</taxon>
        <taxon>Aspergillus subgen. Circumdati</taxon>
    </lineage>
</organism>
<feature type="compositionally biased region" description="Polar residues" evidence="1">
    <location>
        <begin position="281"/>
        <end position="301"/>
    </location>
</feature>
<name>A0A5N6ZCC9_9EURO</name>
<feature type="region of interest" description="Disordered" evidence="1">
    <location>
        <begin position="257"/>
        <end position="355"/>
    </location>
</feature>
<feature type="region of interest" description="Disordered" evidence="1">
    <location>
        <begin position="409"/>
        <end position="431"/>
    </location>
</feature>
<feature type="region of interest" description="Disordered" evidence="1">
    <location>
        <begin position="193"/>
        <end position="217"/>
    </location>
</feature>
<gene>
    <name evidence="2" type="ORF">BDV28DRAFT_129294</name>
</gene>
<dbReference type="OrthoDB" id="3595619at2759"/>
<protein>
    <submittedName>
        <fullName evidence="2">Uncharacterized protein</fullName>
    </submittedName>
</protein>
<dbReference type="EMBL" id="ML739055">
    <property type="protein sequence ID" value="KAE8355297.1"/>
    <property type="molecule type" value="Genomic_DNA"/>
</dbReference>